<comment type="cofactor">
    <cofactor evidence="1 8">
        <name>Mg(2+)</name>
        <dbReference type="ChEBI" id="CHEBI:18420"/>
    </cofactor>
</comment>
<dbReference type="EC" id="6.2.1.14" evidence="8 9"/>
<dbReference type="UniPathway" id="UPA00999">
    <property type="reaction ID" value="UER00351"/>
</dbReference>
<keyword evidence="4 8" id="KW-0547">Nucleotide-binding</keyword>
<comment type="similarity">
    <text evidence="8">Belongs to the BioW family.</text>
</comment>
<reference evidence="10" key="1">
    <citation type="submission" date="2011-05" db="EMBL/GenBank/DDBJ databases">
        <title>Complete sequence of chromosome of Methanothermococcus okinawensis IH1.</title>
        <authorList>
            <consortium name="US DOE Joint Genome Institute"/>
            <person name="Lucas S."/>
            <person name="Han J."/>
            <person name="Lapidus A."/>
            <person name="Cheng J.-F."/>
            <person name="Goodwin L."/>
            <person name="Pitluck S."/>
            <person name="Peters L."/>
            <person name="Mikhailova N."/>
            <person name="Held B."/>
            <person name="Han C."/>
            <person name="Tapia R."/>
            <person name="Land M."/>
            <person name="Hauser L."/>
            <person name="Kyrpides N."/>
            <person name="Ivanova N."/>
            <person name="Pagani I."/>
            <person name="Sieprawska-Lupa M."/>
            <person name="Takai K."/>
            <person name="Miyazaki J."/>
            <person name="Whitman W."/>
            <person name="Woyke T."/>
        </authorList>
    </citation>
    <scope>NUCLEOTIDE SEQUENCE [LARGE SCALE GENOMIC DNA]</scope>
    <source>
        <strain evidence="10">IH1</strain>
    </source>
</reference>
<evidence type="ECO:0000256" key="9">
    <source>
        <dbReference type="NCBIfam" id="TIGR01204"/>
    </source>
</evidence>
<keyword evidence="3 8" id="KW-0436">Ligase</keyword>
<protein>
    <recommendedName>
        <fullName evidence="8 9">6-carboxyhexanoate--CoA ligase</fullName>
        <ecNumber evidence="8 9">6.2.1.14</ecNumber>
    </recommendedName>
    <alternativeName>
        <fullName evidence="8">Pimeloyl-CoA synthase</fullName>
    </alternativeName>
</protein>
<dbReference type="eggNOG" id="arCOG05075">
    <property type="taxonomic scope" value="Archaea"/>
</dbReference>
<evidence type="ECO:0000256" key="8">
    <source>
        <dbReference type="HAMAP-Rule" id="MF_00668"/>
    </source>
</evidence>
<dbReference type="HOGENOM" id="CLU_076858_0_0_2"/>
<keyword evidence="6 8" id="KW-0067">ATP-binding</keyword>
<dbReference type="GeneID" id="10773711"/>
<evidence type="ECO:0000256" key="7">
    <source>
        <dbReference type="ARBA" id="ARBA00022842"/>
    </source>
</evidence>
<dbReference type="GO" id="GO:0009102">
    <property type="term" value="P:biotin biosynthetic process"/>
    <property type="evidence" value="ECO:0007669"/>
    <property type="project" value="UniProtKB-UniRule"/>
</dbReference>
<accession>F8ALV8</accession>
<keyword evidence="5 8" id="KW-0093">Biotin biosynthesis</keyword>
<evidence type="ECO:0000256" key="3">
    <source>
        <dbReference type="ARBA" id="ARBA00022598"/>
    </source>
</evidence>
<keyword evidence="11" id="KW-1185">Reference proteome</keyword>
<dbReference type="KEGG" id="mok:Metok_1553"/>
<dbReference type="STRING" id="647113.Metok_1553"/>
<dbReference type="GO" id="GO:0000287">
    <property type="term" value="F:magnesium ion binding"/>
    <property type="evidence" value="ECO:0007669"/>
    <property type="project" value="UniProtKB-UniRule"/>
</dbReference>
<dbReference type="OrthoDB" id="65815at2157"/>
<organism evidence="10 11">
    <name type="scientific">Methanothermococcus okinawensis (strain DSM 14208 / JCM 11175 / IH1)</name>
    <dbReference type="NCBI Taxonomy" id="647113"/>
    <lineage>
        <taxon>Archaea</taxon>
        <taxon>Methanobacteriati</taxon>
        <taxon>Methanobacteriota</taxon>
        <taxon>Methanomada group</taxon>
        <taxon>Methanococci</taxon>
        <taxon>Methanococcales</taxon>
        <taxon>Methanococcaceae</taxon>
        <taxon>Methanothermococcus</taxon>
    </lineage>
</organism>
<proteinExistence type="inferred from homology"/>
<dbReference type="NCBIfam" id="TIGR01204">
    <property type="entry name" value="bioW"/>
    <property type="match status" value="1"/>
</dbReference>
<evidence type="ECO:0000256" key="1">
    <source>
        <dbReference type="ARBA" id="ARBA00001946"/>
    </source>
</evidence>
<dbReference type="GO" id="GO:0005524">
    <property type="term" value="F:ATP binding"/>
    <property type="evidence" value="ECO:0007669"/>
    <property type="project" value="UniProtKB-KW"/>
</dbReference>
<comment type="catalytic activity">
    <reaction evidence="8">
        <text>heptanedioate + ATP + CoA = 6-carboxyhexanoyl-CoA + AMP + diphosphate</text>
        <dbReference type="Rhea" id="RHEA:14781"/>
        <dbReference type="ChEBI" id="CHEBI:30616"/>
        <dbReference type="ChEBI" id="CHEBI:33019"/>
        <dbReference type="ChEBI" id="CHEBI:36165"/>
        <dbReference type="ChEBI" id="CHEBI:57287"/>
        <dbReference type="ChEBI" id="CHEBI:57360"/>
        <dbReference type="ChEBI" id="CHEBI:456215"/>
        <dbReference type="EC" id="6.2.1.14"/>
    </reaction>
</comment>
<dbReference type="RefSeq" id="WP_013867690.1">
    <property type="nucleotide sequence ID" value="NC_015636.1"/>
</dbReference>
<dbReference type="AlphaFoldDB" id="F8ALV8"/>
<dbReference type="EMBL" id="CP002792">
    <property type="protein sequence ID" value="AEH07516.1"/>
    <property type="molecule type" value="Genomic_DNA"/>
</dbReference>
<comment type="subunit">
    <text evidence="2 8">Homodimer.</text>
</comment>
<dbReference type="GO" id="GO:0042410">
    <property type="term" value="F:6-carboxyhexanoate-CoA ligase activity"/>
    <property type="evidence" value="ECO:0007669"/>
    <property type="project" value="UniProtKB-UniRule"/>
</dbReference>
<evidence type="ECO:0000313" key="10">
    <source>
        <dbReference type="EMBL" id="AEH07516.1"/>
    </source>
</evidence>
<evidence type="ECO:0000256" key="6">
    <source>
        <dbReference type="ARBA" id="ARBA00022840"/>
    </source>
</evidence>
<evidence type="ECO:0000256" key="5">
    <source>
        <dbReference type="ARBA" id="ARBA00022756"/>
    </source>
</evidence>
<dbReference type="NCBIfam" id="NF002360">
    <property type="entry name" value="PRK01322.1"/>
    <property type="match status" value="1"/>
</dbReference>
<dbReference type="Proteomes" id="UP000009296">
    <property type="component" value="Chromosome"/>
</dbReference>
<comment type="function">
    <text evidence="8">Catalyzes the transformation of pimelate into pimeloyl-CoA with concomitant hydrolysis of ATP to AMP.</text>
</comment>
<evidence type="ECO:0000256" key="4">
    <source>
        <dbReference type="ARBA" id="ARBA00022741"/>
    </source>
</evidence>
<dbReference type="InterPro" id="IPR005499">
    <property type="entry name" value="BioW"/>
</dbReference>
<evidence type="ECO:0000313" key="11">
    <source>
        <dbReference type="Proteomes" id="UP000009296"/>
    </source>
</evidence>
<sequence>MFSIKMRASENGKHISGAETIINGNIETVVNEFIKRALSHENGAPDFINIKIEKLDKNDITYINHLPIKTINCKNKEEARKIAKDILNKEGINDDLIEKAFKIIDNGGMRGASILNLKGERLEPDKKRGIRVKNISTTDELKEKILKNNIGTDRTVDAIAIASKVINLGVIAELCTSDNKSYTTGYIATKDGYFRITNLKKEIEKGGRVFFVKNNIDIDDLIYKLENKPYIVK</sequence>
<gene>
    <name evidence="8" type="primary">bioW</name>
    <name evidence="10" type="ordered locus">Metok_1553</name>
</gene>
<evidence type="ECO:0000256" key="2">
    <source>
        <dbReference type="ARBA" id="ARBA00011738"/>
    </source>
</evidence>
<dbReference type="HAMAP" id="MF_00668">
    <property type="entry name" value="BioW"/>
    <property type="match status" value="1"/>
</dbReference>
<dbReference type="Pfam" id="PF03744">
    <property type="entry name" value="BioW"/>
    <property type="match status" value="1"/>
</dbReference>
<comment type="pathway">
    <text evidence="8">Metabolic intermediate metabolism; pimeloyl-CoA biosynthesis; pimeloyl-CoA from pimelate: step 1/1.</text>
</comment>
<keyword evidence="7 8" id="KW-0460">Magnesium</keyword>
<name>F8ALV8_METOI</name>